<dbReference type="SUPFAM" id="SSF57716">
    <property type="entry name" value="Glucocorticoid receptor-like (DNA-binding domain)"/>
    <property type="match status" value="2"/>
</dbReference>
<keyword evidence="3 8" id="KW-0862">Zinc</keyword>
<keyword evidence="5" id="KW-0238">DNA-binding</keyword>
<comment type="subcellular location">
    <subcellularLocation>
        <location evidence="1">Nucleus</location>
    </subcellularLocation>
</comment>
<dbReference type="GO" id="GO:0030182">
    <property type="term" value="P:neuron differentiation"/>
    <property type="evidence" value="ECO:0007669"/>
    <property type="project" value="TreeGrafter"/>
</dbReference>
<dbReference type="PANTHER" id="PTHR24208:SF166">
    <property type="entry name" value="LIM HOMEOBOX TRANSCRIPTION FACTOR 1 ALPHA, ISOFORM B"/>
    <property type="match status" value="1"/>
</dbReference>
<evidence type="ECO:0000256" key="6">
    <source>
        <dbReference type="ARBA" id="ARBA00023155"/>
    </source>
</evidence>
<evidence type="ECO:0000256" key="4">
    <source>
        <dbReference type="ARBA" id="ARBA00023038"/>
    </source>
</evidence>
<dbReference type="Ensembl" id="ENSEBUT00000007268.1">
    <property type="protein sequence ID" value="ENSEBUP00000006805.1"/>
    <property type="gene ID" value="ENSEBUG00000004473.1"/>
</dbReference>
<evidence type="ECO:0000256" key="1">
    <source>
        <dbReference type="ARBA" id="ARBA00004123"/>
    </source>
</evidence>
<keyword evidence="6" id="KW-0371">Homeobox</keyword>
<sequence>MHPEIKNDRFEQPACAGCGKSIEERIFLSVAQRHWHAGCLHCSECMSLITSRCFNHDGRIYCKEDFYRQFGHKCTACRQFVSADEELQYAQQYVYHLQCFRCSSCHRTLVTGDRFFLLQHGRLLCQPDYQAQLNGDYRGVNPLMLIQRVCWLELRIPSHHPNH</sequence>
<reference evidence="10" key="2">
    <citation type="submission" date="2025-09" db="UniProtKB">
        <authorList>
            <consortium name="Ensembl"/>
        </authorList>
    </citation>
    <scope>IDENTIFICATION</scope>
</reference>
<dbReference type="PROSITE" id="PS00478">
    <property type="entry name" value="LIM_DOMAIN_1"/>
    <property type="match status" value="2"/>
</dbReference>
<dbReference type="GO" id="GO:0000977">
    <property type="term" value="F:RNA polymerase II transcription regulatory region sequence-specific DNA binding"/>
    <property type="evidence" value="ECO:0007669"/>
    <property type="project" value="TreeGrafter"/>
</dbReference>
<dbReference type="AlphaFoldDB" id="A0A8C4PZ02"/>
<evidence type="ECO:0000259" key="9">
    <source>
        <dbReference type="PROSITE" id="PS50023"/>
    </source>
</evidence>
<keyword evidence="2 8" id="KW-0479">Metal-binding</keyword>
<feature type="domain" description="LIM zinc-binding" evidence="9">
    <location>
        <begin position="13"/>
        <end position="72"/>
    </location>
</feature>
<dbReference type="InterPro" id="IPR001781">
    <property type="entry name" value="Znf_LIM"/>
</dbReference>
<dbReference type="Gene3D" id="2.10.110.10">
    <property type="entry name" value="Cysteine Rich Protein"/>
    <property type="match status" value="2"/>
</dbReference>
<dbReference type="OMA" id="MAICAGC"/>
<proteinExistence type="predicted"/>
<dbReference type="GO" id="GO:0000981">
    <property type="term" value="F:DNA-binding transcription factor activity, RNA polymerase II-specific"/>
    <property type="evidence" value="ECO:0007669"/>
    <property type="project" value="TreeGrafter"/>
</dbReference>
<dbReference type="GO" id="GO:0005634">
    <property type="term" value="C:nucleus"/>
    <property type="evidence" value="ECO:0007669"/>
    <property type="project" value="UniProtKB-SubCell"/>
</dbReference>
<dbReference type="PROSITE" id="PS50023">
    <property type="entry name" value="LIM_DOMAIN_2"/>
    <property type="match status" value="2"/>
</dbReference>
<dbReference type="GeneTree" id="ENSGT00940000167674"/>
<dbReference type="PANTHER" id="PTHR24208">
    <property type="entry name" value="LIM/HOMEOBOX PROTEIN LHX"/>
    <property type="match status" value="1"/>
</dbReference>
<dbReference type="GO" id="GO:0046872">
    <property type="term" value="F:metal ion binding"/>
    <property type="evidence" value="ECO:0007669"/>
    <property type="project" value="UniProtKB-KW"/>
</dbReference>
<evidence type="ECO:0000256" key="3">
    <source>
        <dbReference type="ARBA" id="ARBA00022833"/>
    </source>
</evidence>
<keyword evidence="4 8" id="KW-0440">LIM domain</keyword>
<dbReference type="Proteomes" id="UP000694388">
    <property type="component" value="Unplaced"/>
</dbReference>
<reference evidence="10" key="1">
    <citation type="submission" date="2025-08" db="UniProtKB">
        <authorList>
            <consortium name="Ensembl"/>
        </authorList>
    </citation>
    <scope>IDENTIFICATION</scope>
</reference>
<organism evidence="10 11">
    <name type="scientific">Eptatretus burgeri</name>
    <name type="common">Inshore hagfish</name>
    <dbReference type="NCBI Taxonomy" id="7764"/>
    <lineage>
        <taxon>Eukaryota</taxon>
        <taxon>Metazoa</taxon>
        <taxon>Chordata</taxon>
        <taxon>Craniata</taxon>
        <taxon>Vertebrata</taxon>
        <taxon>Cyclostomata</taxon>
        <taxon>Myxini</taxon>
        <taxon>Myxiniformes</taxon>
        <taxon>Myxinidae</taxon>
        <taxon>Eptatretinae</taxon>
        <taxon>Eptatretus</taxon>
    </lineage>
</organism>
<feature type="domain" description="LIM zinc-binding" evidence="9">
    <location>
        <begin position="73"/>
        <end position="135"/>
    </location>
</feature>
<evidence type="ECO:0000313" key="11">
    <source>
        <dbReference type="Proteomes" id="UP000694388"/>
    </source>
</evidence>
<name>A0A8C4PZ02_EPTBU</name>
<evidence type="ECO:0000256" key="5">
    <source>
        <dbReference type="ARBA" id="ARBA00023125"/>
    </source>
</evidence>
<protein>
    <recommendedName>
        <fullName evidence="9">LIM zinc-binding domain-containing protein</fullName>
    </recommendedName>
</protein>
<evidence type="ECO:0000256" key="7">
    <source>
        <dbReference type="ARBA" id="ARBA00023242"/>
    </source>
</evidence>
<dbReference type="SMART" id="SM00132">
    <property type="entry name" value="LIM"/>
    <property type="match status" value="2"/>
</dbReference>
<dbReference type="Pfam" id="PF00412">
    <property type="entry name" value="LIM"/>
    <property type="match status" value="2"/>
</dbReference>
<keyword evidence="11" id="KW-1185">Reference proteome</keyword>
<evidence type="ECO:0000256" key="2">
    <source>
        <dbReference type="ARBA" id="ARBA00022723"/>
    </source>
</evidence>
<evidence type="ECO:0000256" key="8">
    <source>
        <dbReference type="PROSITE-ProRule" id="PRU00125"/>
    </source>
</evidence>
<keyword evidence="7" id="KW-0539">Nucleus</keyword>
<dbReference type="InterPro" id="IPR050453">
    <property type="entry name" value="LIM_Homeobox_TF"/>
</dbReference>
<evidence type="ECO:0000313" key="10">
    <source>
        <dbReference type="Ensembl" id="ENSEBUP00000006805.1"/>
    </source>
</evidence>
<accession>A0A8C4PZ02</accession>